<dbReference type="Pfam" id="PF02779">
    <property type="entry name" value="Transket_pyr"/>
    <property type="match status" value="1"/>
</dbReference>
<dbReference type="AlphaFoldDB" id="A0A124G049"/>
<dbReference type="Pfam" id="PF00456">
    <property type="entry name" value="Transketolase_N"/>
    <property type="match status" value="1"/>
</dbReference>
<dbReference type="PANTHER" id="PTHR43825">
    <property type="entry name" value="PYRUVATE DEHYDROGENASE E1 COMPONENT"/>
    <property type="match status" value="1"/>
</dbReference>
<comment type="cofactor">
    <cofactor evidence="1">
        <name>Mn(2+)</name>
        <dbReference type="ChEBI" id="CHEBI:29035"/>
    </cofactor>
</comment>
<evidence type="ECO:0000313" key="7">
    <source>
        <dbReference type="EMBL" id="KUK86366.1"/>
    </source>
</evidence>
<dbReference type="Gene3D" id="3.40.50.920">
    <property type="match status" value="1"/>
</dbReference>
<dbReference type="NCBIfam" id="NF004559">
    <property type="entry name" value="PRK05899.2-5"/>
    <property type="match status" value="1"/>
</dbReference>
<accession>A0A124G049</accession>
<dbReference type="InterPro" id="IPR005474">
    <property type="entry name" value="Transketolase_N"/>
</dbReference>
<dbReference type="CDD" id="cd07033">
    <property type="entry name" value="TPP_PYR_DXS_TK_like"/>
    <property type="match status" value="1"/>
</dbReference>
<comment type="caution">
    <text evidence="7">The sequence shown here is derived from an EMBL/GenBank/DDBJ whole genome shotgun (WGS) entry which is preliminary data.</text>
</comment>
<dbReference type="PATRIC" id="fig|1635277.3.peg.923"/>
<dbReference type="GO" id="GO:0005737">
    <property type="term" value="C:cytoplasm"/>
    <property type="evidence" value="ECO:0007669"/>
    <property type="project" value="UniProtKB-ARBA"/>
</dbReference>
<dbReference type="InterPro" id="IPR029061">
    <property type="entry name" value="THDP-binding"/>
</dbReference>
<sequence length="676" mass="75222">MPIIDSKTGKIKKDYSIEQLIEKAKEMRAYNMVALTAAGSGHTGGTLSIMDIAAALYLKHIKHDPANPEWEERDRVIWSVGHKAPAIYVALGMAGYFPVSEVVKLRKLWSGFEGHPNRFKTPGIELSSGSLGQGLGVAVGCALNARLEKKNYYTYCILGDGELDEGSVWEAIMSAAHYKLDNLIAIVDRNQLQIDGPTEEVMRLEKLVEKWQSFGWQVLEMDGHKMKEILNTLDKALQIKGQPIVIIAHTIKGKEVSFAENVVGYHGICPKDGLTGAESLEKALQDIKAPGFNQEKVNKLLKIACDYQEEVNQKVEQAMPKFSKEYWWNSQDIMKVKMIPTRNGFGDAIEELGEANNVVAFGADITSSIKMDQFYAHHPERKKRFFELGIAEQNMTLVAAGFAKEGKIAFIGSYGVFVTGRNWDQIRTTLCYNNFDVKIANAHGGLSVGPDGATHQALEEISNMYYLPNMHIIVPCDSLETKEGTKVVAKIPGPAVIRYAREATPVVTKEDSPYQFGCANIIRFREEKENFVDAFETKLSTDYQTEDEDIAIIACGPMVAEAMRAAYILKKEYNLETRVINIHTVKPIDREVIRRAAQEIGIILTAEEHQKGGFGNIVAGVVATSKSYNTPFLFDMIGVNDEFGLSGAPWELLKVFGLTAEHIAKRAKELFDQKKL</sequence>
<comment type="cofactor">
    <cofactor evidence="3">
        <name>thiamine diphosphate</name>
        <dbReference type="ChEBI" id="CHEBI:58937"/>
    </cofactor>
</comment>
<dbReference type="CDD" id="cd02012">
    <property type="entry name" value="TPP_TK"/>
    <property type="match status" value="1"/>
</dbReference>
<dbReference type="SUPFAM" id="SSF52518">
    <property type="entry name" value="Thiamin diphosphate-binding fold (THDP-binding)"/>
    <property type="match status" value="2"/>
</dbReference>
<dbReference type="FunFam" id="3.40.50.970:FF:000129">
    <property type="entry name" value="Transketolase"/>
    <property type="match status" value="1"/>
</dbReference>
<keyword evidence="5" id="KW-0786">Thiamine pyrophosphate</keyword>
<dbReference type="InterPro" id="IPR033248">
    <property type="entry name" value="Transketolase_C"/>
</dbReference>
<dbReference type="EMBL" id="LGGX01000021">
    <property type="protein sequence ID" value="KUK86366.1"/>
    <property type="molecule type" value="Genomic_DNA"/>
</dbReference>
<dbReference type="InterPro" id="IPR009014">
    <property type="entry name" value="Transketo_C/PFOR_II"/>
</dbReference>
<protein>
    <submittedName>
        <fullName evidence="7">Transketolase-like protein</fullName>
    </submittedName>
</protein>
<name>A0A124G049_UNCT6</name>
<evidence type="ECO:0000313" key="8">
    <source>
        <dbReference type="Proteomes" id="UP000053467"/>
    </source>
</evidence>
<evidence type="ECO:0000256" key="4">
    <source>
        <dbReference type="ARBA" id="ARBA00007131"/>
    </source>
</evidence>
<dbReference type="Pfam" id="PF02780">
    <property type="entry name" value="Transketolase_C"/>
    <property type="match status" value="1"/>
</dbReference>
<gene>
    <name evidence="7" type="ORF">XE03_1561</name>
</gene>
<dbReference type="SMART" id="SM00861">
    <property type="entry name" value="Transket_pyr"/>
    <property type="match status" value="1"/>
</dbReference>
<evidence type="ECO:0000259" key="6">
    <source>
        <dbReference type="SMART" id="SM00861"/>
    </source>
</evidence>
<comment type="cofactor">
    <cofactor evidence="2">
        <name>Mg(2+)</name>
        <dbReference type="ChEBI" id="CHEBI:18420"/>
    </cofactor>
</comment>
<dbReference type="InterPro" id="IPR051157">
    <property type="entry name" value="PDH/Transketolase"/>
</dbReference>
<evidence type="ECO:0000256" key="2">
    <source>
        <dbReference type="ARBA" id="ARBA00001946"/>
    </source>
</evidence>
<evidence type="ECO:0000256" key="5">
    <source>
        <dbReference type="ARBA" id="ARBA00023052"/>
    </source>
</evidence>
<evidence type="ECO:0000256" key="3">
    <source>
        <dbReference type="ARBA" id="ARBA00001964"/>
    </source>
</evidence>
<dbReference type="PANTHER" id="PTHR43825:SF1">
    <property type="entry name" value="TRANSKETOLASE-LIKE PYRIMIDINE-BINDING DOMAIN-CONTAINING PROTEIN"/>
    <property type="match status" value="1"/>
</dbReference>
<dbReference type="SUPFAM" id="SSF52922">
    <property type="entry name" value="TK C-terminal domain-like"/>
    <property type="match status" value="1"/>
</dbReference>
<feature type="domain" description="Transketolase-like pyrimidine-binding" evidence="6">
    <location>
        <begin position="339"/>
        <end position="506"/>
    </location>
</feature>
<evidence type="ECO:0000256" key="1">
    <source>
        <dbReference type="ARBA" id="ARBA00001936"/>
    </source>
</evidence>
<organism evidence="7 8">
    <name type="scientific">candidate division TA06 bacterium 34_109</name>
    <dbReference type="NCBI Taxonomy" id="1635277"/>
    <lineage>
        <taxon>Bacteria</taxon>
        <taxon>Bacteria division TA06</taxon>
    </lineage>
</organism>
<dbReference type="Proteomes" id="UP000053467">
    <property type="component" value="Unassembled WGS sequence"/>
</dbReference>
<comment type="similarity">
    <text evidence="4">Belongs to the transketolase family.</text>
</comment>
<dbReference type="InterPro" id="IPR005475">
    <property type="entry name" value="Transketolase-like_Pyr-bd"/>
</dbReference>
<reference evidence="8" key="1">
    <citation type="journal article" date="2015" name="MBio">
        <title>Genome-Resolved Metagenomic Analysis Reveals Roles for Candidate Phyla and Other Microbial Community Members in Biogeochemical Transformations in Oil Reservoirs.</title>
        <authorList>
            <person name="Hu P."/>
            <person name="Tom L."/>
            <person name="Singh A."/>
            <person name="Thomas B.C."/>
            <person name="Baker B.J."/>
            <person name="Piceno Y.M."/>
            <person name="Andersen G.L."/>
            <person name="Banfield J.F."/>
        </authorList>
    </citation>
    <scope>NUCLEOTIDE SEQUENCE [LARGE SCALE GENOMIC DNA]</scope>
</reference>
<dbReference type="Gene3D" id="3.40.50.970">
    <property type="match status" value="2"/>
</dbReference>
<proteinExistence type="inferred from homology"/>